<gene>
    <name evidence="9" type="ORF">MAR_024877</name>
</gene>
<evidence type="ECO:0000256" key="4">
    <source>
        <dbReference type="ARBA" id="ARBA00022741"/>
    </source>
</evidence>
<dbReference type="Proteomes" id="UP001164746">
    <property type="component" value="Chromosome 3"/>
</dbReference>
<dbReference type="InterPro" id="IPR006195">
    <property type="entry name" value="aa-tRNA-synth_II"/>
</dbReference>
<dbReference type="NCBIfam" id="TIGR00457">
    <property type="entry name" value="asnS"/>
    <property type="match status" value="1"/>
</dbReference>
<sequence>MKVESKRDEHFNKENKIGWLRHVRKQKNVVFCSLYDGSTDKHLQVVADPQICHEELCTGCSVEVGGSLVPSQGRGQAVELQADHLSIVGPCDNEVYPIKPKTEYTADQLRAFPHLRARTILHQKLLRIRSTASMAVHKYFLDNHFLFVHTPITTSVDCEGAGETFSIKTGEELKPGAGGRDGPGHFFNSPTYLTVSGQLHLEVITGSFLKAYSFGPTFRAEKSLGRHHLAEFYMIEAEVAFTQSMECILQVMEGLVKSMTQSVLDSHEGEVEDLWKHSQVSDQSDIVNRLLNKTYIRMSYSDAIKILENKKDNFKESPKWGCDLSKEHEKFLVKHCGNVPVFVTDFPTEIKPFYCRQNEDHATVGAVDLLVPGVGELCGGSLREERHDILRPRLDNLGLTQPYHWYLELRQFGSVPHGGFGLGFERYLQCLLGIHNIKDTIPFPRWVQHCPL</sequence>
<dbReference type="InterPro" id="IPR004522">
    <property type="entry name" value="Asn-tRNA-ligase"/>
</dbReference>
<dbReference type="EMBL" id="CP111014">
    <property type="protein sequence ID" value="WAR00505.1"/>
    <property type="molecule type" value="Genomic_DNA"/>
</dbReference>
<reference evidence="9" key="1">
    <citation type="submission" date="2022-11" db="EMBL/GenBank/DDBJ databases">
        <title>Centuries of genome instability and evolution in soft-shell clam transmissible cancer (bioRxiv).</title>
        <authorList>
            <person name="Hart S.F.M."/>
            <person name="Yonemitsu M.A."/>
            <person name="Giersch R.M."/>
            <person name="Beal B.F."/>
            <person name="Arriagada G."/>
            <person name="Davis B.W."/>
            <person name="Ostrander E.A."/>
            <person name="Goff S.P."/>
            <person name="Metzger M.J."/>
        </authorList>
    </citation>
    <scope>NUCLEOTIDE SEQUENCE</scope>
    <source>
        <strain evidence="9">MELC-2E11</strain>
        <tissue evidence="9">Siphon/mantle</tissue>
    </source>
</reference>
<comment type="similarity">
    <text evidence="1">Belongs to the class-II aminoacyl-tRNA synthetase family.</text>
</comment>
<dbReference type="PANTHER" id="PTHR22594:SF34">
    <property type="entry name" value="ASPARAGINE--TRNA LIGASE, MITOCHONDRIAL-RELATED"/>
    <property type="match status" value="1"/>
</dbReference>
<dbReference type="InterPro" id="IPR002312">
    <property type="entry name" value="Asp/Asn-tRNA-synth_IIb"/>
</dbReference>
<dbReference type="InterPro" id="IPR004364">
    <property type="entry name" value="Aa-tRNA-synt_II"/>
</dbReference>
<evidence type="ECO:0000256" key="5">
    <source>
        <dbReference type="ARBA" id="ARBA00022840"/>
    </source>
</evidence>
<dbReference type="PANTHER" id="PTHR22594">
    <property type="entry name" value="ASPARTYL/LYSYL-TRNA SYNTHETASE"/>
    <property type="match status" value="1"/>
</dbReference>
<dbReference type="Pfam" id="PF01336">
    <property type="entry name" value="tRNA_anti-codon"/>
    <property type="match status" value="1"/>
</dbReference>
<keyword evidence="7" id="KW-0030">Aminoacyl-tRNA synthetase</keyword>
<protein>
    <recommendedName>
        <fullName evidence="2">asparagine--tRNA ligase</fullName>
        <ecNumber evidence="2">6.1.1.22</ecNumber>
    </recommendedName>
</protein>
<evidence type="ECO:0000256" key="7">
    <source>
        <dbReference type="ARBA" id="ARBA00023146"/>
    </source>
</evidence>
<evidence type="ECO:0000256" key="3">
    <source>
        <dbReference type="ARBA" id="ARBA00022598"/>
    </source>
</evidence>
<dbReference type="EC" id="6.1.1.22" evidence="2"/>
<dbReference type="PRINTS" id="PR01042">
    <property type="entry name" value="TRNASYNTHASP"/>
</dbReference>
<evidence type="ECO:0000313" key="9">
    <source>
        <dbReference type="EMBL" id="WAR00505.1"/>
    </source>
</evidence>
<dbReference type="SUPFAM" id="SSF50249">
    <property type="entry name" value="Nucleic acid-binding proteins"/>
    <property type="match status" value="1"/>
</dbReference>
<keyword evidence="10" id="KW-1185">Reference proteome</keyword>
<dbReference type="InterPro" id="IPR045864">
    <property type="entry name" value="aa-tRNA-synth_II/BPL/LPL"/>
</dbReference>
<dbReference type="NCBIfam" id="NF003037">
    <property type="entry name" value="PRK03932.1"/>
    <property type="match status" value="1"/>
</dbReference>
<dbReference type="InterPro" id="IPR004365">
    <property type="entry name" value="NA-bd_OB_tRNA"/>
</dbReference>
<keyword evidence="5" id="KW-0067">ATP-binding</keyword>
<feature type="domain" description="Aminoacyl-transfer RNA synthetases class-II family profile" evidence="8">
    <location>
        <begin position="126"/>
        <end position="442"/>
    </location>
</feature>
<name>A0ABY7DV40_MYAAR</name>
<keyword evidence="4" id="KW-0547">Nucleotide-binding</keyword>
<dbReference type="SUPFAM" id="SSF55681">
    <property type="entry name" value="Class II aaRS and biotin synthetases"/>
    <property type="match status" value="1"/>
</dbReference>
<dbReference type="InterPro" id="IPR012340">
    <property type="entry name" value="NA-bd_OB-fold"/>
</dbReference>
<proteinExistence type="inferred from homology"/>
<evidence type="ECO:0000313" key="10">
    <source>
        <dbReference type="Proteomes" id="UP001164746"/>
    </source>
</evidence>
<evidence type="ECO:0000256" key="2">
    <source>
        <dbReference type="ARBA" id="ARBA00012816"/>
    </source>
</evidence>
<accession>A0ABY7DV40</accession>
<dbReference type="CDD" id="cd04318">
    <property type="entry name" value="EcAsnRS_like_N"/>
    <property type="match status" value="1"/>
</dbReference>
<evidence type="ECO:0000256" key="1">
    <source>
        <dbReference type="ARBA" id="ARBA00008226"/>
    </source>
</evidence>
<keyword evidence="6" id="KW-0648">Protein biosynthesis</keyword>
<keyword evidence="3" id="KW-0436">Ligase</keyword>
<dbReference type="Pfam" id="PF00152">
    <property type="entry name" value="tRNA-synt_2"/>
    <property type="match status" value="1"/>
</dbReference>
<dbReference type="Gene3D" id="3.30.930.10">
    <property type="entry name" value="Bira Bifunctional Protein, Domain 2"/>
    <property type="match status" value="1"/>
</dbReference>
<evidence type="ECO:0000259" key="8">
    <source>
        <dbReference type="PROSITE" id="PS50862"/>
    </source>
</evidence>
<dbReference type="PROSITE" id="PS50862">
    <property type="entry name" value="AA_TRNA_LIGASE_II"/>
    <property type="match status" value="1"/>
</dbReference>
<evidence type="ECO:0000256" key="6">
    <source>
        <dbReference type="ARBA" id="ARBA00022917"/>
    </source>
</evidence>
<dbReference type="Gene3D" id="2.40.50.140">
    <property type="entry name" value="Nucleic acid-binding proteins"/>
    <property type="match status" value="1"/>
</dbReference>
<organism evidence="9 10">
    <name type="scientific">Mya arenaria</name>
    <name type="common">Soft-shell clam</name>
    <dbReference type="NCBI Taxonomy" id="6604"/>
    <lineage>
        <taxon>Eukaryota</taxon>
        <taxon>Metazoa</taxon>
        <taxon>Spiralia</taxon>
        <taxon>Lophotrochozoa</taxon>
        <taxon>Mollusca</taxon>
        <taxon>Bivalvia</taxon>
        <taxon>Autobranchia</taxon>
        <taxon>Heteroconchia</taxon>
        <taxon>Euheterodonta</taxon>
        <taxon>Imparidentia</taxon>
        <taxon>Neoheterodontei</taxon>
        <taxon>Myida</taxon>
        <taxon>Myoidea</taxon>
        <taxon>Myidae</taxon>
        <taxon>Mya</taxon>
    </lineage>
</organism>